<dbReference type="InterPro" id="IPR029071">
    <property type="entry name" value="Ubiquitin-like_domsf"/>
</dbReference>
<dbReference type="InterPro" id="IPR036770">
    <property type="entry name" value="Ankyrin_rpt-contain_sf"/>
</dbReference>
<evidence type="ECO:0000256" key="1">
    <source>
        <dbReference type="PROSITE-ProRule" id="PRU00023"/>
    </source>
</evidence>
<dbReference type="Gene3D" id="1.25.40.20">
    <property type="entry name" value="Ankyrin repeat-containing domain"/>
    <property type="match status" value="1"/>
</dbReference>
<proteinExistence type="predicted"/>
<dbReference type="PROSITE" id="PS50053">
    <property type="entry name" value="UBIQUITIN_2"/>
    <property type="match status" value="1"/>
</dbReference>
<dbReference type="PROSITE" id="PS50088">
    <property type="entry name" value="ANK_REPEAT"/>
    <property type="match status" value="1"/>
</dbReference>
<evidence type="ECO:0000313" key="3">
    <source>
        <dbReference type="EMBL" id="CAF1464923.1"/>
    </source>
</evidence>
<dbReference type="SMART" id="SM00248">
    <property type="entry name" value="ANK"/>
    <property type="match status" value="2"/>
</dbReference>
<dbReference type="Pfam" id="PF12796">
    <property type="entry name" value="Ank_2"/>
    <property type="match status" value="1"/>
</dbReference>
<reference evidence="3" key="1">
    <citation type="submission" date="2021-02" db="EMBL/GenBank/DDBJ databases">
        <authorList>
            <person name="Nowell W R."/>
        </authorList>
    </citation>
    <scope>NUCLEOTIDE SEQUENCE</scope>
</reference>
<evidence type="ECO:0000313" key="4">
    <source>
        <dbReference type="Proteomes" id="UP000663889"/>
    </source>
</evidence>
<accession>A0A815QPT0</accession>
<comment type="caution">
    <text evidence="3">The sequence shown here is derived from an EMBL/GenBank/DDBJ whole genome shotgun (WGS) entry which is preliminary data.</text>
</comment>
<gene>
    <name evidence="3" type="ORF">SEV965_LOCUS34356</name>
</gene>
<dbReference type="Gene3D" id="3.10.20.90">
    <property type="entry name" value="Phosphatidylinositol 3-kinase Catalytic Subunit, Chain A, domain 1"/>
    <property type="match status" value="1"/>
</dbReference>
<sequence>MINLIAMHHGLSSTTNIRRITINIEDMGINTLYINPLSTIHDMKDKIQSEVGIPFDEQYLAINGAEVDDQRLVSYYNIDDDSIIHLIIMNNGTHTTFDPPTVPNTTTNNAPNTNTSLSPFYVACRDNDITKLQELLQTLSIDDMNKLEPNESTGLHVACFRGHQEIVKLLLEKGVSRSIMNRFHCLPYQEAASNEIRQLFDLIPEQNRYVANSGQSEKTIEESTDLNMIGANTN</sequence>
<dbReference type="Proteomes" id="UP000663889">
    <property type="component" value="Unassembled WGS sequence"/>
</dbReference>
<organism evidence="3 4">
    <name type="scientific">Rotaria sordida</name>
    <dbReference type="NCBI Taxonomy" id="392033"/>
    <lineage>
        <taxon>Eukaryota</taxon>
        <taxon>Metazoa</taxon>
        <taxon>Spiralia</taxon>
        <taxon>Gnathifera</taxon>
        <taxon>Rotifera</taxon>
        <taxon>Eurotatoria</taxon>
        <taxon>Bdelloidea</taxon>
        <taxon>Philodinida</taxon>
        <taxon>Philodinidae</taxon>
        <taxon>Rotaria</taxon>
    </lineage>
</organism>
<name>A0A815QPT0_9BILA</name>
<dbReference type="AlphaFoldDB" id="A0A815QPT0"/>
<dbReference type="InterPro" id="IPR000626">
    <property type="entry name" value="Ubiquitin-like_dom"/>
</dbReference>
<dbReference type="Pfam" id="PF00240">
    <property type="entry name" value="ubiquitin"/>
    <property type="match status" value="1"/>
</dbReference>
<dbReference type="InterPro" id="IPR019956">
    <property type="entry name" value="Ubiquitin_dom"/>
</dbReference>
<dbReference type="PROSITE" id="PS50297">
    <property type="entry name" value="ANK_REP_REGION"/>
    <property type="match status" value="1"/>
</dbReference>
<dbReference type="EMBL" id="CAJNOU010005055">
    <property type="protein sequence ID" value="CAF1464923.1"/>
    <property type="molecule type" value="Genomic_DNA"/>
</dbReference>
<protein>
    <recommendedName>
        <fullName evidence="2">Ubiquitin-like domain-containing protein</fullName>
    </recommendedName>
</protein>
<dbReference type="InterPro" id="IPR002110">
    <property type="entry name" value="Ankyrin_rpt"/>
</dbReference>
<feature type="domain" description="Ubiquitin-like" evidence="2">
    <location>
        <begin position="20"/>
        <end position="93"/>
    </location>
</feature>
<dbReference type="CDD" id="cd17039">
    <property type="entry name" value="Ubl_ubiquitin_like"/>
    <property type="match status" value="1"/>
</dbReference>
<dbReference type="PANTHER" id="PTHR10666">
    <property type="entry name" value="UBIQUITIN"/>
    <property type="match status" value="1"/>
</dbReference>
<dbReference type="SMART" id="SM00213">
    <property type="entry name" value="UBQ"/>
    <property type="match status" value="1"/>
</dbReference>
<feature type="repeat" description="ANK" evidence="1">
    <location>
        <begin position="150"/>
        <end position="182"/>
    </location>
</feature>
<keyword evidence="1" id="KW-0040">ANK repeat</keyword>
<evidence type="ECO:0000259" key="2">
    <source>
        <dbReference type="PROSITE" id="PS50053"/>
    </source>
</evidence>
<dbReference type="PRINTS" id="PR00348">
    <property type="entry name" value="UBIQUITIN"/>
</dbReference>
<dbReference type="InterPro" id="IPR050158">
    <property type="entry name" value="Ubiquitin_ubiquitin-like"/>
</dbReference>
<dbReference type="SUPFAM" id="SSF48403">
    <property type="entry name" value="Ankyrin repeat"/>
    <property type="match status" value="1"/>
</dbReference>
<dbReference type="SUPFAM" id="SSF54236">
    <property type="entry name" value="Ubiquitin-like"/>
    <property type="match status" value="1"/>
</dbReference>